<reference evidence="1 2" key="1">
    <citation type="submission" date="2020-02" db="EMBL/GenBank/DDBJ databases">
        <title>Genome sequence of strain CCNWXJ40-4.</title>
        <authorList>
            <person name="Gao J."/>
            <person name="Sun J."/>
        </authorList>
    </citation>
    <scope>NUCLEOTIDE SEQUENCE [LARGE SCALE GENOMIC DNA]</scope>
    <source>
        <strain evidence="1 2">CCNWXJ 40-4</strain>
    </source>
</reference>
<evidence type="ECO:0000313" key="2">
    <source>
        <dbReference type="Proteomes" id="UP001642900"/>
    </source>
</evidence>
<keyword evidence="2" id="KW-1185">Reference proteome</keyword>
<dbReference type="AlphaFoldDB" id="A0A6G4W6V9"/>
<organism evidence="1 2">
    <name type="scientific">Allomesorhizobium camelthorni</name>
    <dbReference type="NCBI Taxonomy" id="475069"/>
    <lineage>
        <taxon>Bacteria</taxon>
        <taxon>Pseudomonadati</taxon>
        <taxon>Pseudomonadota</taxon>
        <taxon>Alphaproteobacteria</taxon>
        <taxon>Hyphomicrobiales</taxon>
        <taxon>Phyllobacteriaceae</taxon>
        <taxon>Allomesorhizobium</taxon>
    </lineage>
</organism>
<gene>
    <name evidence="1" type="ORF">G6N73_04680</name>
</gene>
<dbReference type="Proteomes" id="UP001642900">
    <property type="component" value="Unassembled WGS sequence"/>
</dbReference>
<protein>
    <submittedName>
        <fullName evidence="1">Uncharacterized protein</fullName>
    </submittedName>
</protein>
<dbReference type="EMBL" id="JAAKZF010000003">
    <property type="protein sequence ID" value="NGO50482.1"/>
    <property type="molecule type" value="Genomic_DNA"/>
</dbReference>
<dbReference type="RefSeq" id="WP_165024027.1">
    <property type="nucleotide sequence ID" value="NZ_JAAKZF010000003.1"/>
</dbReference>
<comment type="caution">
    <text evidence="1">The sequence shown here is derived from an EMBL/GenBank/DDBJ whole genome shotgun (WGS) entry which is preliminary data.</text>
</comment>
<evidence type="ECO:0000313" key="1">
    <source>
        <dbReference type="EMBL" id="NGO50482.1"/>
    </source>
</evidence>
<name>A0A6G4W6V9_9HYPH</name>
<sequence>MNDRVLTRRFAEAFMLMKYAGKAGEVEWLWNSRDGVSPFGVSTGSGGGIMNHADWREDVFVPNFVPPIGMRIFVDLTMDKALVSARKRVSESWDRGQYQMKDHPILGPLGPAGAADELAKEIVGNGDQPTVEIVTEEIHDHFRMLASKHPFRQERSA</sequence>
<accession>A0A6G4W6V9</accession>
<proteinExistence type="predicted"/>